<name>A0A060H413_XYLFS</name>
<dbReference type="RefSeq" id="WP_020851671.1">
    <property type="nucleotide sequence ID" value="NZ_CP006696.1"/>
</dbReference>
<keyword evidence="8 14" id="KW-1133">Transmembrane helix</keyword>
<keyword evidence="6" id="KW-0808">Transferase</keyword>
<evidence type="ECO:0000256" key="3">
    <source>
        <dbReference type="ARBA" id="ARBA00012014"/>
    </source>
</evidence>
<feature type="transmembrane region" description="Helical" evidence="14">
    <location>
        <begin position="133"/>
        <end position="160"/>
    </location>
</feature>
<evidence type="ECO:0000256" key="2">
    <source>
        <dbReference type="ARBA" id="ARBA00008627"/>
    </source>
</evidence>
<dbReference type="PANTHER" id="PTHR34697">
    <property type="entry name" value="PHOSPHATIDYLGLYCEROL LYSYLTRANSFERASE"/>
    <property type="match status" value="1"/>
</dbReference>
<evidence type="ECO:0000256" key="11">
    <source>
        <dbReference type="ARBA" id="ARBA00023251"/>
    </source>
</evidence>
<comment type="catalytic activity">
    <reaction evidence="13">
        <text>L-lysyl-tRNA(Lys) + a 1,2-diacyl-sn-glycero-3-phospho-(1'-sn-glycerol) = a 1,2-diacyl-sn-glycero-3-phospho-1'-(3'-O-L-lysyl)-sn-glycerol + tRNA(Lys)</text>
        <dbReference type="Rhea" id="RHEA:10668"/>
        <dbReference type="Rhea" id="RHEA-COMP:9696"/>
        <dbReference type="Rhea" id="RHEA-COMP:9697"/>
        <dbReference type="ChEBI" id="CHEBI:64716"/>
        <dbReference type="ChEBI" id="CHEBI:75792"/>
        <dbReference type="ChEBI" id="CHEBI:78442"/>
        <dbReference type="ChEBI" id="CHEBI:78529"/>
        <dbReference type="EC" id="2.3.2.3"/>
    </reaction>
</comment>
<dbReference type="KEGG" id="xfs:D934_06965"/>
<feature type="transmembrane region" description="Helical" evidence="14">
    <location>
        <begin position="295"/>
        <end position="314"/>
    </location>
</feature>
<feature type="transmembrane region" description="Helical" evidence="14">
    <location>
        <begin position="499"/>
        <end position="518"/>
    </location>
</feature>
<evidence type="ECO:0000256" key="14">
    <source>
        <dbReference type="SAM" id="Phobius"/>
    </source>
</evidence>
<evidence type="ECO:0000256" key="4">
    <source>
        <dbReference type="ARBA" id="ARBA00021546"/>
    </source>
</evidence>
<dbReference type="SUPFAM" id="SSF55729">
    <property type="entry name" value="Acyl-CoA N-acyltransferases (Nat)"/>
    <property type="match status" value="1"/>
</dbReference>
<dbReference type="PATRIC" id="fig|155920.8.peg.1629"/>
<evidence type="ECO:0000313" key="17">
    <source>
        <dbReference type="Proteomes" id="UP000027215"/>
    </source>
</evidence>
<keyword evidence="10 14" id="KW-0472">Membrane</keyword>
<sequence>MTDNSSTHNIHRQSGWRRAIPVFISLLILGMALHALSGHFTNHGYHQIRLAFKAFTTWQIVLTLVLGLCSYACLVGFDWIGLQRTGKRPHPARVAITAFLAHTIGQTLGFAALTGGAVRLRGYSKVGLSLIEIGQIVLMSTLGFIFGAWVLLGLALALEPATATPILPLDTLGIRSTGIALLAAFLVMLWLVNSNGRELGIGRQCFWIPDRRTVLGVTALSIVELGLACAAFYVLLPSEANTSFFGFIGLWLVAVVAGLISTVPAGLGVFEWSMLKLLPHTPPSVVLAAALAYRITYYVLPTLIALTMAASSGLRQPMRVSAGTAITIWKTVRPWVPQIIALAVFAIGTILLVDGTLPTPKSRQEVAPLPLIETSHLLVSLCGIVLLLIGQGLQRRSHSAWLLALGICILLPPLALLRGSHYSVSLWAGLTAVTLWMARREFYRQSALLDEAWSWRWLSNIGIVIVSTFWLVFFVYSHVEYSNDLWWEFATSGNAPRALRALLLICVCLIVFGMARLLHNVRRPFTPASEAELQALLPILANNKDTKACLAMTGDKALLHDPQKRSFVMMQRYGGSLIAMGDPIGPPEAAIQLIWRFREVADRLGLRPVFYQVGDNYWQNYLDLGMTMVKIGEEAIVDLEKFSLEGPTNAEMRQAFNKGKRLGLRFRILSEEEVRPLMDRLRQISDEWLEEKGSEEKSFSLGNFDPIYLYRFPIAVIEHEAEQKIIAFANILKAQPGSELSIDLMRYSQDAPNGTMDFLFVAMFLWGKEQGFQRFSLGMAPLSGLAQHHLAGRWNRFANLIARHGERFYGFSGLRRFKAKFSPNWCPRYLAAPGGMHLFAALLDVTRLISISPKRREGNCDQI</sequence>
<dbReference type="Pfam" id="PF03706">
    <property type="entry name" value="LPG_synthase_TM"/>
    <property type="match status" value="1"/>
</dbReference>
<feature type="transmembrane region" description="Helical" evidence="14">
    <location>
        <begin position="172"/>
        <end position="193"/>
    </location>
</feature>
<evidence type="ECO:0000256" key="9">
    <source>
        <dbReference type="ARBA" id="ARBA00023098"/>
    </source>
</evidence>
<dbReference type="Pfam" id="PF09924">
    <property type="entry name" value="LPG_synthase_C"/>
    <property type="match status" value="1"/>
</dbReference>
<evidence type="ECO:0000256" key="13">
    <source>
        <dbReference type="ARBA" id="ARBA00047540"/>
    </source>
</evidence>
<organism evidence="16 17">
    <name type="scientific">Xylella fastidiosa subsp. sandyi Ann-1</name>
    <dbReference type="NCBI Taxonomy" id="155920"/>
    <lineage>
        <taxon>Bacteria</taxon>
        <taxon>Pseudomonadati</taxon>
        <taxon>Pseudomonadota</taxon>
        <taxon>Gammaproteobacteria</taxon>
        <taxon>Lysobacterales</taxon>
        <taxon>Lysobacteraceae</taxon>
        <taxon>Xylella</taxon>
    </lineage>
</organism>
<feature type="transmembrane region" description="Helical" evidence="14">
    <location>
        <begin position="213"/>
        <end position="236"/>
    </location>
</feature>
<evidence type="ECO:0000313" key="16">
    <source>
        <dbReference type="EMBL" id="AIC10050.1"/>
    </source>
</evidence>
<dbReference type="InterPro" id="IPR024320">
    <property type="entry name" value="LPG_synthase_C"/>
</dbReference>
<feature type="transmembrane region" description="Helical" evidence="14">
    <location>
        <begin position="94"/>
        <end position="113"/>
    </location>
</feature>
<dbReference type="NCBIfam" id="NF033480">
    <property type="entry name" value="bifunc_MprF"/>
    <property type="match status" value="1"/>
</dbReference>
<comment type="subcellular location">
    <subcellularLocation>
        <location evidence="1">Cell membrane</location>
        <topology evidence="1">Multi-pass membrane protein</topology>
    </subcellularLocation>
</comment>
<dbReference type="GO" id="GO:0005886">
    <property type="term" value="C:plasma membrane"/>
    <property type="evidence" value="ECO:0007669"/>
    <property type="project" value="UniProtKB-SubCell"/>
</dbReference>
<evidence type="ECO:0000256" key="10">
    <source>
        <dbReference type="ARBA" id="ARBA00023136"/>
    </source>
</evidence>
<feature type="transmembrane region" description="Helical" evidence="14">
    <location>
        <begin position="248"/>
        <end position="275"/>
    </location>
</feature>
<dbReference type="GO" id="GO:0046677">
    <property type="term" value="P:response to antibiotic"/>
    <property type="evidence" value="ECO:0007669"/>
    <property type="project" value="UniProtKB-KW"/>
</dbReference>
<evidence type="ECO:0000256" key="1">
    <source>
        <dbReference type="ARBA" id="ARBA00004651"/>
    </source>
</evidence>
<comment type="similarity">
    <text evidence="2">Belongs to the LPG synthase family.</text>
</comment>
<feature type="transmembrane region" description="Helical" evidence="14">
    <location>
        <begin position="20"/>
        <end position="40"/>
    </location>
</feature>
<feature type="domain" description="Phosphatidylglycerol lysyltransferase C-terminal" evidence="15">
    <location>
        <begin position="543"/>
        <end position="831"/>
    </location>
</feature>
<dbReference type="InterPro" id="IPR016181">
    <property type="entry name" value="Acyl_CoA_acyltransferase"/>
</dbReference>
<feature type="transmembrane region" description="Helical" evidence="14">
    <location>
        <begin position="458"/>
        <end position="479"/>
    </location>
</feature>
<keyword evidence="7 14" id="KW-0812">Transmembrane</keyword>
<dbReference type="Proteomes" id="UP000027215">
    <property type="component" value="Chromosome"/>
</dbReference>
<dbReference type="InterPro" id="IPR022791">
    <property type="entry name" value="L-PG_synthase/AglD"/>
</dbReference>
<reference evidence="16 17" key="1">
    <citation type="submission" date="2013-08" db="EMBL/GenBank/DDBJ databases">
        <authorList>
            <person name="Stouthamer R."/>
            <person name="Nunney L."/>
        </authorList>
    </citation>
    <scope>NUCLEOTIDE SEQUENCE [LARGE SCALE GENOMIC DNA]</scope>
    <source>
        <strain evidence="17">ann-1</strain>
    </source>
</reference>
<proteinExistence type="inferred from homology"/>
<keyword evidence="5" id="KW-1003">Cell membrane</keyword>
<feature type="transmembrane region" description="Helical" evidence="14">
    <location>
        <begin position="400"/>
        <end position="416"/>
    </location>
</feature>
<keyword evidence="11" id="KW-0046">Antibiotic resistance</keyword>
<dbReference type="AlphaFoldDB" id="A0A060H413"/>
<feature type="transmembrane region" description="Helical" evidence="14">
    <location>
        <begin position="335"/>
        <end position="355"/>
    </location>
</feature>
<dbReference type="GO" id="GO:0006629">
    <property type="term" value="P:lipid metabolic process"/>
    <property type="evidence" value="ECO:0007669"/>
    <property type="project" value="UniProtKB-KW"/>
</dbReference>
<keyword evidence="9" id="KW-0443">Lipid metabolism</keyword>
<dbReference type="EMBL" id="CP006696">
    <property type="protein sequence ID" value="AIC10050.1"/>
    <property type="molecule type" value="Genomic_DNA"/>
</dbReference>
<evidence type="ECO:0000256" key="7">
    <source>
        <dbReference type="ARBA" id="ARBA00022692"/>
    </source>
</evidence>
<feature type="transmembrane region" description="Helical" evidence="14">
    <location>
        <begin position="375"/>
        <end position="393"/>
    </location>
</feature>
<protein>
    <recommendedName>
        <fullName evidence="4">Phosphatidylglycerol lysyltransferase</fullName>
        <ecNumber evidence="3">2.3.2.3</ecNumber>
    </recommendedName>
    <alternativeName>
        <fullName evidence="12">Lysylphosphatidylglycerol synthase</fullName>
    </alternativeName>
</protein>
<evidence type="ECO:0000256" key="8">
    <source>
        <dbReference type="ARBA" id="ARBA00022989"/>
    </source>
</evidence>
<dbReference type="InterPro" id="IPR051211">
    <property type="entry name" value="PG_lysyltransferase"/>
</dbReference>
<accession>A0A060H413</accession>
<evidence type="ECO:0000256" key="5">
    <source>
        <dbReference type="ARBA" id="ARBA00022475"/>
    </source>
</evidence>
<dbReference type="EC" id="2.3.2.3" evidence="3"/>
<dbReference type="HOGENOM" id="CLU_008255_7_0_6"/>
<feature type="transmembrane region" description="Helical" evidence="14">
    <location>
        <begin position="60"/>
        <end position="82"/>
    </location>
</feature>
<evidence type="ECO:0000256" key="6">
    <source>
        <dbReference type="ARBA" id="ARBA00022679"/>
    </source>
</evidence>
<dbReference type="GO" id="GO:0050071">
    <property type="term" value="F:phosphatidylglycerol lysyltransferase activity"/>
    <property type="evidence" value="ECO:0007669"/>
    <property type="project" value="UniProtKB-EC"/>
</dbReference>
<evidence type="ECO:0000259" key="15">
    <source>
        <dbReference type="Pfam" id="PF09924"/>
    </source>
</evidence>
<evidence type="ECO:0000256" key="12">
    <source>
        <dbReference type="ARBA" id="ARBA00031899"/>
    </source>
</evidence>
<gene>
    <name evidence="16" type="ORF">D934_06965</name>
</gene>
<dbReference type="PANTHER" id="PTHR34697:SF2">
    <property type="entry name" value="PHOSPHATIDYLGLYCEROL LYSYLTRANSFERASE"/>
    <property type="match status" value="1"/>
</dbReference>
<dbReference type="GO" id="GO:0055091">
    <property type="term" value="P:phospholipid homeostasis"/>
    <property type="evidence" value="ECO:0007669"/>
    <property type="project" value="TreeGrafter"/>
</dbReference>